<dbReference type="InterPro" id="IPR013022">
    <property type="entry name" value="Xyl_isomerase-like_TIM-brl"/>
</dbReference>
<dbReference type="InterPro" id="IPR050312">
    <property type="entry name" value="IolE/XylAMocC-like"/>
</dbReference>
<sequence length="343" mass="38378">MNNIRVAIATNSLGKSAAGHTIYRKLQAAKKYGFNGCEVAFECLDAHAATFSSLPSRNDRLQAAAKDIYKFAKSLGLELIALNPFGAYDGLKNPGDADLRLQEAELWCQLCQAMHIQILQICTALYGVDESKFTDDPAIIASNMSRLGHLAQLHGLQVAYEAPAWGIHDNTWQSVQKILDLVKMPNVGHCLDTFHITSKEAGDPFNRVSPVRGDGIQNLHNSLSDLKRTVDPRNIMYLQLSDATVADPSQRGYPRRDMAQPPFMTQSRNCRIFPCEEDRGGCLPVVDVAKAVFDLGYRGWVSMEVFHTDMWEDRSSVPNDWARRGMESWKTLARRCDLHHTKL</sequence>
<proteinExistence type="predicted"/>
<dbReference type="Pfam" id="PF01261">
    <property type="entry name" value="AP_endonuc_2"/>
    <property type="match status" value="1"/>
</dbReference>
<reference evidence="3" key="1">
    <citation type="journal article" date="2017" name="Nat. Microbiol.">
        <title>Global analysis of biosynthetic gene clusters reveals vast potential of secondary metabolite production in Penicillium species.</title>
        <authorList>
            <person name="Nielsen J.C."/>
            <person name="Grijseels S."/>
            <person name="Prigent S."/>
            <person name="Ji B."/>
            <person name="Dainat J."/>
            <person name="Nielsen K.F."/>
            <person name="Frisvad J.C."/>
            <person name="Workman M."/>
            <person name="Nielsen J."/>
        </authorList>
    </citation>
    <scope>NUCLEOTIDE SEQUENCE [LARGE SCALE GENOMIC DNA]</scope>
    <source>
        <strain evidence="3">IBT 24891</strain>
    </source>
</reference>
<protein>
    <recommendedName>
        <fullName evidence="1">Xylose isomerase-like TIM barrel domain-containing protein</fullName>
    </recommendedName>
</protein>
<dbReference type="SUPFAM" id="SSF51658">
    <property type="entry name" value="Xylose isomerase-like"/>
    <property type="match status" value="1"/>
</dbReference>
<dbReference type="AlphaFoldDB" id="A0A1V6TZP2"/>
<dbReference type="PANTHER" id="PTHR12110">
    <property type="entry name" value="HYDROXYPYRUVATE ISOMERASE"/>
    <property type="match status" value="1"/>
</dbReference>
<evidence type="ECO:0000313" key="3">
    <source>
        <dbReference type="Proteomes" id="UP000191285"/>
    </source>
</evidence>
<evidence type="ECO:0000259" key="1">
    <source>
        <dbReference type="Pfam" id="PF01261"/>
    </source>
</evidence>
<dbReference type="Gene3D" id="3.20.20.150">
    <property type="entry name" value="Divalent-metal-dependent TIM barrel enzymes"/>
    <property type="match status" value="1"/>
</dbReference>
<keyword evidence="3" id="KW-1185">Reference proteome</keyword>
<accession>A0A1V6TZP2</accession>
<dbReference type="OrthoDB" id="5360893at2759"/>
<dbReference type="Proteomes" id="UP000191285">
    <property type="component" value="Unassembled WGS sequence"/>
</dbReference>
<evidence type="ECO:0000313" key="2">
    <source>
        <dbReference type="EMBL" id="OQE31741.1"/>
    </source>
</evidence>
<dbReference type="PANTHER" id="PTHR12110:SF21">
    <property type="entry name" value="XYLOSE ISOMERASE-LIKE TIM BARREL DOMAIN-CONTAINING PROTEIN"/>
    <property type="match status" value="1"/>
</dbReference>
<dbReference type="EMBL" id="MLKD01000001">
    <property type="protein sequence ID" value="OQE31741.1"/>
    <property type="molecule type" value="Genomic_DNA"/>
</dbReference>
<dbReference type="STRING" id="303698.A0A1V6TZP2"/>
<gene>
    <name evidence="2" type="ORF">PENSTE_c001G09521</name>
</gene>
<feature type="domain" description="Xylose isomerase-like TIM barrel" evidence="1">
    <location>
        <begin position="26"/>
        <end position="331"/>
    </location>
</feature>
<organism evidence="2 3">
    <name type="scientific">Penicillium steckii</name>
    <dbReference type="NCBI Taxonomy" id="303698"/>
    <lineage>
        <taxon>Eukaryota</taxon>
        <taxon>Fungi</taxon>
        <taxon>Dikarya</taxon>
        <taxon>Ascomycota</taxon>
        <taxon>Pezizomycotina</taxon>
        <taxon>Eurotiomycetes</taxon>
        <taxon>Eurotiomycetidae</taxon>
        <taxon>Eurotiales</taxon>
        <taxon>Aspergillaceae</taxon>
        <taxon>Penicillium</taxon>
    </lineage>
</organism>
<name>A0A1V6TZP2_9EURO</name>
<comment type="caution">
    <text evidence="2">The sequence shown here is derived from an EMBL/GenBank/DDBJ whole genome shotgun (WGS) entry which is preliminary data.</text>
</comment>
<dbReference type="InterPro" id="IPR036237">
    <property type="entry name" value="Xyl_isomerase-like_sf"/>
</dbReference>